<accession>A0AA89BV49</accession>
<evidence type="ECO:0000313" key="6">
    <source>
        <dbReference type="EMBL" id="KAK3092064.1"/>
    </source>
</evidence>
<dbReference type="EMBL" id="VSWD01000010">
    <property type="protein sequence ID" value="KAK3092064.1"/>
    <property type="molecule type" value="Genomic_DNA"/>
</dbReference>
<reference evidence="6" key="1">
    <citation type="submission" date="2019-08" db="EMBL/GenBank/DDBJ databases">
        <title>The improved chromosome-level genome for the pearl oyster Pinctada fucata martensii using PacBio sequencing and Hi-C.</title>
        <authorList>
            <person name="Zheng Z."/>
        </authorList>
    </citation>
    <scope>NUCLEOTIDE SEQUENCE</scope>
    <source>
        <strain evidence="6">ZZ-2019</strain>
        <tissue evidence="6">Adductor muscle</tissue>
    </source>
</reference>
<dbReference type="PANTHER" id="PTHR11785">
    <property type="entry name" value="AMINO ACID TRANSPORTER"/>
    <property type="match status" value="1"/>
</dbReference>
<keyword evidence="7" id="KW-1185">Reference proteome</keyword>
<evidence type="ECO:0000256" key="5">
    <source>
        <dbReference type="SAM" id="Phobius"/>
    </source>
</evidence>
<organism evidence="6 7">
    <name type="scientific">Pinctada imbricata</name>
    <name type="common">Atlantic pearl-oyster</name>
    <name type="synonym">Pinctada martensii</name>
    <dbReference type="NCBI Taxonomy" id="66713"/>
    <lineage>
        <taxon>Eukaryota</taxon>
        <taxon>Metazoa</taxon>
        <taxon>Spiralia</taxon>
        <taxon>Lophotrochozoa</taxon>
        <taxon>Mollusca</taxon>
        <taxon>Bivalvia</taxon>
        <taxon>Autobranchia</taxon>
        <taxon>Pteriomorphia</taxon>
        <taxon>Pterioida</taxon>
        <taxon>Pterioidea</taxon>
        <taxon>Pteriidae</taxon>
        <taxon>Pinctada</taxon>
    </lineage>
</organism>
<dbReference type="AlphaFoldDB" id="A0AA89BV49"/>
<feature type="transmembrane region" description="Helical" evidence="5">
    <location>
        <begin position="53"/>
        <end position="76"/>
    </location>
</feature>
<gene>
    <name evidence="6" type="ORF">FSP39_024849</name>
</gene>
<dbReference type="PANTHER" id="PTHR11785:SF528">
    <property type="entry name" value="AMINO ACID TRANSPORTER PROTEIN JHI-21"/>
    <property type="match status" value="1"/>
</dbReference>
<evidence type="ECO:0000256" key="2">
    <source>
        <dbReference type="ARBA" id="ARBA00022692"/>
    </source>
</evidence>
<feature type="transmembrane region" description="Helical" evidence="5">
    <location>
        <begin position="173"/>
        <end position="193"/>
    </location>
</feature>
<evidence type="ECO:0000313" key="7">
    <source>
        <dbReference type="Proteomes" id="UP001186944"/>
    </source>
</evidence>
<evidence type="ECO:0000256" key="1">
    <source>
        <dbReference type="ARBA" id="ARBA00004141"/>
    </source>
</evidence>
<keyword evidence="2 5" id="KW-0812">Transmembrane</keyword>
<dbReference type="GO" id="GO:0016020">
    <property type="term" value="C:membrane"/>
    <property type="evidence" value="ECO:0007669"/>
    <property type="project" value="UniProtKB-SubCell"/>
</dbReference>
<name>A0AA89BV49_PINIB</name>
<protein>
    <submittedName>
        <fullName evidence="6">Uncharacterized protein</fullName>
    </submittedName>
</protein>
<sequence>GSGIFISPKGVYAGTGSVGFCLIIWTVCGFIAIAVTLTMLNVASVHAVAKSQIFLMVIKIGALIFIVLGGFIHSAIQGFVGNLGEGFEGTTTEISGVAAAMYSGIWAYNGWMNLNYSMEEVYKPRRTLPLAISISVVMVLILYVLVNVSYFAVLSRDEFLSSWAVGVTWEEKVIGANSFLITLVVALSVFGSGQGAAFSSAR</sequence>
<dbReference type="Gene3D" id="1.20.1740.10">
    <property type="entry name" value="Amino acid/polyamine transporter I"/>
    <property type="match status" value="1"/>
</dbReference>
<feature type="non-terminal residue" evidence="6">
    <location>
        <position position="1"/>
    </location>
</feature>
<evidence type="ECO:0000256" key="4">
    <source>
        <dbReference type="ARBA" id="ARBA00023136"/>
    </source>
</evidence>
<dbReference type="GO" id="GO:0015179">
    <property type="term" value="F:L-amino acid transmembrane transporter activity"/>
    <property type="evidence" value="ECO:0007669"/>
    <property type="project" value="TreeGrafter"/>
</dbReference>
<feature type="transmembrane region" description="Helical" evidence="5">
    <location>
        <begin position="96"/>
        <end position="116"/>
    </location>
</feature>
<evidence type="ECO:0000256" key="3">
    <source>
        <dbReference type="ARBA" id="ARBA00022989"/>
    </source>
</evidence>
<dbReference type="InterPro" id="IPR050598">
    <property type="entry name" value="AminoAcid_Transporter"/>
</dbReference>
<feature type="transmembrane region" description="Helical" evidence="5">
    <location>
        <begin position="128"/>
        <end position="153"/>
    </location>
</feature>
<keyword evidence="4 5" id="KW-0472">Membrane</keyword>
<keyword evidence="3 5" id="KW-1133">Transmembrane helix</keyword>
<comment type="subcellular location">
    <subcellularLocation>
        <location evidence="1">Membrane</location>
        <topology evidence="1">Multi-pass membrane protein</topology>
    </subcellularLocation>
</comment>
<dbReference type="Pfam" id="PF13520">
    <property type="entry name" value="AA_permease_2"/>
    <property type="match status" value="1"/>
</dbReference>
<dbReference type="InterPro" id="IPR002293">
    <property type="entry name" value="AA/rel_permease1"/>
</dbReference>
<proteinExistence type="predicted"/>
<comment type="caution">
    <text evidence="6">The sequence shown here is derived from an EMBL/GenBank/DDBJ whole genome shotgun (WGS) entry which is preliminary data.</text>
</comment>
<feature type="transmembrane region" description="Helical" evidence="5">
    <location>
        <begin position="17"/>
        <end position="41"/>
    </location>
</feature>
<dbReference type="Proteomes" id="UP001186944">
    <property type="component" value="Unassembled WGS sequence"/>
</dbReference>